<dbReference type="EMBL" id="QEIT01000025">
    <property type="protein sequence ID" value="PWZ75555.1"/>
    <property type="molecule type" value="Genomic_DNA"/>
</dbReference>
<evidence type="ECO:0000256" key="7">
    <source>
        <dbReference type="SAM" id="SignalP"/>
    </source>
</evidence>
<keyword evidence="2" id="KW-0766">Superantigen</keyword>
<proteinExistence type="inferred from homology"/>
<dbReference type="RefSeq" id="WP_110179227.1">
    <property type="nucleotide sequence ID" value="NZ_QEIT01000025.1"/>
</dbReference>
<dbReference type="AlphaFoldDB" id="A0A317YT41"/>
<keyword evidence="3" id="KW-0800">Toxin</keyword>
<dbReference type="SUPFAM" id="SSF50203">
    <property type="entry name" value="Bacterial enterotoxins"/>
    <property type="match status" value="1"/>
</dbReference>
<dbReference type="InterPro" id="IPR013307">
    <property type="entry name" value="Superantigen_bac"/>
</dbReference>
<dbReference type="InterPro" id="IPR008992">
    <property type="entry name" value="Enterotoxin"/>
</dbReference>
<dbReference type="SUPFAM" id="SSF54334">
    <property type="entry name" value="Superantigen toxins, C-terminal domain"/>
    <property type="match status" value="1"/>
</dbReference>
<evidence type="ECO:0000313" key="10">
    <source>
        <dbReference type="EMBL" id="PWZ75555.1"/>
    </source>
</evidence>
<keyword evidence="5" id="KW-0260">Enterotoxin</keyword>
<keyword evidence="4 7" id="KW-0732">Signal</keyword>
<feature type="chain" id="PRO_5016370812" evidence="7">
    <location>
        <begin position="28"/>
        <end position="264"/>
    </location>
</feature>
<name>A0A317YT41_STAPS</name>
<feature type="signal peptide" evidence="7">
    <location>
        <begin position="1"/>
        <end position="27"/>
    </location>
</feature>
<dbReference type="GO" id="GO:0090729">
    <property type="term" value="F:toxin activity"/>
    <property type="evidence" value="ECO:0007669"/>
    <property type="project" value="UniProtKB-KW"/>
</dbReference>
<dbReference type="InterPro" id="IPR006126">
    <property type="entry name" value="Staph/Strept_toxin_CS"/>
</dbReference>
<dbReference type="InterPro" id="IPR006123">
    <property type="entry name" value="Toxin_b-grasp_Staph/Strep"/>
</dbReference>
<gene>
    <name evidence="10" type="ORF">DD902_05270</name>
</gene>
<comment type="similarity">
    <text evidence="1">Belongs to the staphylococcal/streptococcal toxin family.</text>
</comment>
<evidence type="ECO:0000256" key="5">
    <source>
        <dbReference type="ARBA" id="ARBA00022861"/>
    </source>
</evidence>
<dbReference type="Pfam" id="PF01123">
    <property type="entry name" value="Stap_Strp_toxin"/>
    <property type="match status" value="1"/>
</dbReference>
<dbReference type="Gene3D" id="2.40.50.110">
    <property type="match status" value="1"/>
</dbReference>
<dbReference type="InterPro" id="IPR006177">
    <property type="entry name" value="Toxin_bac"/>
</dbReference>
<evidence type="ECO:0000259" key="9">
    <source>
        <dbReference type="Pfam" id="PF02876"/>
    </source>
</evidence>
<feature type="domain" description="Staphylococcal/Streptococcal toxin OB-fold" evidence="8">
    <location>
        <begin position="50"/>
        <end position="144"/>
    </location>
</feature>
<evidence type="ECO:0000256" key="4">
    <source>
        <dbReference type="ARBA" id="ARBA00022729"/>
    </source>
</evidence>
<sequence length="264" mass="30498">MNKKRFVISLLFSITILLVISSSTALADHTLDPTPDQLHKSSEFKGLMGNVKYLYDRNFISESNVKSIDSLLAHDLIFCIRESEIKEYGLVKTEFASKELAQKYRNKQVDIFGANYYVNCYFSGKEKGNEEDNGKTCMYGGVTNYEGNHLDNHKSQTIYVKVFENSKHIITFEIQADKKLVTAQELDAKARKFLIDKLNLYEFKGSPYETGYIKFIENDDKSFWYDLMPPPGNNFNQSKYLTMYSDNKTVESKDIKIEVHLTKK</sequence>
<evidence type="ECO:0000256" key="3">
    <source>
        <dbReference type="ARBA" id="ARBA00022656"/>
    </source>
</evidence>
<evidence type="ECO:0000256" key="6">
    <source>
        <dbReference type="PIRSR" id="PIRSR613307-50"/>
    </source>
</evidence>
<dbReference type="InterPro" id="IPR016091">
    <property type="entry name" value="SuperAg_toxin_C"/>
</dbReference>
<dbReference type="InterPro" id="IPR006173">
    <property type="entry name" value="Staph_tox_OB"/>
</dbReference>
<dbReference type="PRINTS" id="PR00279">
    <property type="entry name" value="BACTRLTOXIN"/>
</dbReference>
<evidence type="ECO:0000259" key="8">
    <source>
        <dbReference type="Pfam" id="PF01123"/>
    </source>
</evidence>
<evidence type="ECO:0000256" key="2">
    <source>
        <dbReference type="ARBA" id="ARBA00022633"/>
    </source>
</evidence>
<keyword evidence="6" id="KW-1015">Disulfide bond</keyword>
<dbReference type="Gene3D" id="3.10.20.120">
    <property type="match status" value="1"/>
</dbReference>
<dbReference type="PROSITE" id="PS00277">
    <property type="entry name" value="STAPH_STREP_TOXIN_1"/>
    <property type="match status" value="1"/>
</dbReference>
<organism evidence="10 11">
    <name type="scientific">Staphylococcus pseudintermedius</name>
    <dbReference type="NCBI Taxonomy" id="283734"/>
    <lineage>
        <taxon>Bacteria</taxon>
        <taxon>Bacillati</taxon>
        <taxon>Bacillota</taxon>
        <taxon>Bacilli</taxon>
        <taxon>Bacillales</taxon>
        <taxon>Staphylococcaceae</taxon>
        <taxon>Staphylococcus</taxon>
        <taxon>Staphylococcus intermedius group</taxon>
    </lineage>
</organism>
<feature type="disulfide bond" evidence="6">
    <location>
        <begin position="120"/>
        <end position="137"/>
    </location>
</feature>
<accession>A0A317YT41</accession>
<dbReference type="PROSITE" id="PS00278">
    <property type="entry name" value="STAPH_STREP_TOXIN_2"/>
    <property type="match status" value="1"/>
</dbReference>
<dbReference type="PRINTS" id="PR01898">
    <property type="entry name" value="SAGSUPRFAMLY"/>
</dbReference>
<feature type="domain" description="Staphylococcal/Streptococcal toxin beta-grasp" evidence="9">
    <location>
        <begin position="157"/>
        <end position="261"/>
    </location>
</feature>
<evidence type="ECO:0000256" key="1">
    <source>
        <dbReference type="ARBA" id="ARBA00008401"/>
    </source>
</evidence>
<protein>
    <submittedName>
        <fullName evidence="10">Exotoxin</fullName>
    </submittedName>
</protein>
<comment type="caution">
    <text evidence="10">The sequence shown here is derived from an EMBL/GenBank/DDBJ whole genome shotgun (WGS) entry which is preliminary data.</text>
</comment>
<evidence type="ECO:0000313" key="11">
    <source>
        <dbReference type="Proteomes" id="UP000246800"/>
    </source>
</evidence>
<reference evidence="10 11" key="1">
    <citation type="journal article" date="2018" name="Vet. Microbiol.">
        <title>Clonal diversity and geographic distribution of methicillin-resistant Staphylococcus pseudintermedius from Australian animals: Discovery of novel sequence types.</title>
        <authorList>
            <person name="Worthing K.A."/>
            <person name="Abraham S."/>
            <person name="Coombs G.W."/>
            <person name="Pang S."/>
            <person name="Saputra S."/>
            <person name="Jordan D."/>
            <person name="Trott D.J."/>
            <person name="Norris J.M."/>
        </authorList>
    </citation>
    <scope>NUCLEOTIDE SEQUENCE [LARGE SCALE GENOMIC DNA]</scope>
    <source>
        <strain evidence="10 11">ST525 1</strain>
    </source>
</reference>
<dbReference type="GO" id="GO:0005576">
    <property type="term" value="C:extracellular region"/>
    <property type="evidence" value="ECO:0007669"/>
    <property type="project" value="InterPro"/>
</dbReference>
<dbReference type="Pfam" id="PF02876">
    <property type="entry name" value="Stap_Strp_tox_C"/>
    <property type="match status" value="1"/>
</dbReference>
<dbReference type="Proteomes" id="UP000246800">
    <property type="component" value="Unassembled WGS sequence"/>
</dbReference>